<accession>A0A0M0JTW8</accession>
<dbReference type="InterPro" id="IPR027417">
    <property type="entry name" value="P-loop_NTPase"/>
</dbReference>
<dbReference type="GO" id="GO:0005525">
    <property type="term" value="F:GTP binding"/>
    <property type="evidence" value="ECO:0007669"/>
    <property type="project" value="InterPro"/>
</dbReference>
<comment type="caution">
    <text evidence="4">The sequence shown here is derived from an EMBL/GenBank/DDBJ whole genome shotgun (WGS) entry which is preliminary data.</text>
</comment>
<dbReference type="Gene3D" id="3.40.50.300">
    <property type="entry name" value="P-loop containing nucleotide triphosphate hydrolases"/>
    <property type="match status" value="1"/>
</dbReference>
<evidence type="ECO:0000259" key="3">
    <source>
        <dbReference type="Pfam" id="PF02263"/>
    </source>
</evidence>
<evidence type="ECO:0000313" key="4">
    <source>
        <dbReference type="EMBL" id="KOO29797.1"/>
    </source>
</evidence>
<keyword evidence="1" id="KW-0812">Transmembrane</keyword>
<dbReference type="InterPro" id="IPR015894">
    <property type="entry name" value="Guanylate-bd_N"/>
</dbReference>
<name>A0A0M0JTW8_9EUKA</name>
<dbReference type="PANTHER" id="PTHR10751">
    <property type="entry name" value="GUANYLATE BINDING PROTEIN"/>
    <property type="match status" value="1"/>
</dbReference>
<keyword evidence="1" id="KW-0472">Membrane</keyword>
<sequence length="539" mass="59791">MSLMRHGASTAVFALLTAVLALVATGEPHVPPQQQPLALLLPDKDTHTKLVLQEDALELLRGQLRETPLPVVSVVGAYRTGKSFLLNELMGVGCSEGFVVGHQRHTQTKGVWIWPRRDSNGTVRIFMDTEGFEGTGQADVYDDRIFAFAALISSVLVYNLAETIKQADIERLAFASQLSQEFWHRAQHTARGGRDFLEGGSVEAYLHQALQPSEHLDEHSKRLNKVRDALISFDRMRALGLPQPHVHRTELCALPREQYDPGYLRALVHSNIDRLVESLRALPLPLSEAALQAAFEQRLRAAMERLRDESFGATDATDLEVRARDALRAVADSNFVASQRACDELWGRCEAMLRRGTAAWLPSTARYDAHVLACNRTLEGCVGPAAARFHESLLPQLASEGRTAYRAAYRERLHRAAVALSIVGVLGARFCVRSWLLELVCALGFVLLELLPSLDPLGLSSQLVWGSSRVEHAVDTYERLVFNEYWDLGELLPIGVIASFALYVLRRLVLSRVRRGKHKPEAREQGGGADLAQVVIKGE</sequence>
<dbReference type="Pfam" id="PF02263">
    <property type="entry name" value="GBP"/>
    <property type="match status" value="1"/>
</dbReference>
<reference evidence="5" key="1">
    <citation type="journal article" date="2015" name="PLoS Genet.">
        <title>Genome Sequence and Transcriptome Analyses of Chrysochromulina tobin: Metabolic Tools for Enhanced Algal Fitness in the Prominent Order Prymnesiales (Haptophyceae).</title>
        <authorList>
            <person name="Hovde B.T."/>
            <person name="Deodato C.R."/>
            <person name="Hunsperger H.M."/>
            <person name="Ryken S.A."/>
            <person name="Yost W."/>
            <person name="Jha R.K."/>
            <person name="Patterson J."/>
            <person name="Monnat R.J. Jr."/>
            <person name="Barlow S.B."/>
            <person name="Starkenburg S.R."/>
            <person name="Cattolico R.A."/>
        </authorList>
    </citation>
    <scope>NUCLEOTIDE SEQUENCE</scope>
    <source>
        <strain evidence="5">CCMP291</strain>
    </source>
</reference>
<keyword evidence="5" id="KW-1185">Reference proteome</keyword>
<dbReference type="EMBL" id="JWZX01002355">
    <property type="protein sequence ID" value="KOO29797.1"/>
    <property type="molecule type" value="Genomic_DNA"/>
</dbReference>
<evidence type="ECO:0000256" key="2">
    <source>
        <dbReference type="SAM" id="SignalP"/>
    </source>
</evidence>
<gene>
    <name evidence="4" type="ORF">Ctob_000890</name>
</gene>
<dbReference type="OrthoDB" id="7788754at2759"/>
<dbReference type="SUPFAM" id="SSF52540">
    <property type="entry name" value="P-loop containing nucleoside triphosphate hydrolases"/>
    <property type="match status" value="1"/>
</dbReference>
<keyword evidence="1" id="KW-1133">Transmembrane helix</keyword>
<evidence type="ECO:0000256" key="1">
    <source>
        <dbReference type="SAM" id="Phobius"/>
    </source>
</evidence>
<feature type="signal peptide" evidence="2">
    <location>
        <begin position="1"/>
        <end position="26"/>
    </location>
</feature>
<dbReference type="AlphaFoldDB" id="A0A0M0JTW8"/>
<feature type="domain" description="Guanylate-binding protein N-terminal" evidence="3">
    <location>
        <begin position="49"/>
        <end position="182"/>
    </location>
</feature>
<evidence type="ECO:0000313" key="5">
    <source>
        <dbReference type="Proteomes" id="UP000037460"/>
    </source>
</evidence>
<proteinExistence type="predicted"/>
<keyword evidence="2" id="KW-0732">Signal</keyword>
<organism evidence="4 5">
    <name type="scientific">Chrysochromulina tobinii</name>
    <dbReference type="NCBI Taxonomy" id="1460289"/>
    <lineage>
        <taxon>Eukaryota</taxon>
        <taxon>Haptista</taxon>
        <taxon>Haptophyta</taxon>
        <taxon>Prymnesiophyceae</taxon>
        <taxon>Prymnesiales</taxon>
        <taxon>Chrysochromulinaceae</taxon>
        <taxon>Chrysochromulina</taxon>
    </lineage>
</organism>
<protein>
    <submittedName>
        <fullName evidence="4">Guanylate-binding protein 4-like protein</fullName>
    </submittedName>
</protein>
<dbReference type="GO" id="GO:0003924">
    <property type="term" value="F:GTPase activity"/>
    <property type="evidence" value="ECO:0007669"/>
    <property type="project" value="InterPro"/>
</dbReference>
<feature type="chain" id="PRO_5005602085" evidence="2">
    <location>
        <begin position="27"/>
        <end position="539"/>
    </location>
</feature>
<feature type="transmembrane region" description="Helical" evidence="1">
    <location>
        <begin position="491"/>
        <end position="509"/>
    </location>
</feature>
<dbReference type="Proteomes" id="UP000037460">
    <property type="component" value="Unassembled WGS sequence"/>
</dbReference>